<feature type="compositionally biased region" description="Basic and acidic residues" evidence="1">
    <location>
        <begin position="154"/>
        <end position="170"/>
    </location>
</feature>
<feature type="region of interest" description="Disordered" evidence="1">
    <location>
        <begin position="154"/>
        <end position="197"/>
    </location>
</feature>
<dbReference type="STRING" id="520822.A0A151I1K9"/>
<proteinExistence type="predicted"/>
<dbReference type="Proteomes" id="UP000078540">
    <property type="component" value="Unassembled WGS sequence"/>
</dbReference>
<feature type="region of interest" description="Disordered" evidence="1">
    <location>
        <begin position="334"/>
        <end position="356"/>
    </location>
</feature>
<reference evidence="2 3" key="1">
    <citation type="submission" date="2015-09" db="EMBL/GenBank/DDBJ databases">
        <title>Atta colombica WGS genome.</title>
        <authorList>
            <person name="Nygaard S."/>
            <person name="Hu H."/>
            <person name="Boomsma J."/>
            <person name="Zhang G."/>
        </authorList>
    </citation>
    <scope>NUCLEOTIDE SEQUENCE [LARGE SCALE GENOMIC DNA]</scope>
    <source>
        <strain evidence="2">Treedump-2</strain>
        <tissue evidence="2">Whole body</tissue>
    </source>
</reference>
<sequence>MEIELSRLYQPTANREWRVYNSRENKRNITRNPVETKQAHKSVDTRDINLPHRSKSYVKLHLWCLRLCRAKKRCSQHVLRKPRQVFEQIKTRSKEKCEKPDDVVAVAGVSTIPPYQESIRHRDVPKSERIYKQYEMVEIEDKDVSEDIIKKERKERRKTEKEERRKKDNNKEEEEEEEEEKKEKRKVNHKLDKPPVDTRLVTHDDELFVKEQVPMKPPSIANDFTKSCCYLCAQNTLAIAAATAISKPEQSDKCVQVSAHKFQVETSPALDKSCIPLPVQSFVKVRTRETSTLCPSRVVSRAKKRKKFAMFPELTRTKCPAGRYAACETDKSTARRNNNAGKRRSTNEKCCGKKNV</sequence>
<evidence type="ECO:0000313" key="2">
    <source>
        <dbReference type="EMBL" id="KYM80589.1"/>
    </source>
</evidence>
<keyword evidence="3" id="KW-1185">Reference proteome</keyword>
<accession>A0A151I1K9</accession>
<protein>
    <submittedName>
        <fullName evidence="2">Uncharacterized protein</fullName>
    </submittedName>
</protein>
<organism evidence="2 3">
    <name type="scientific">Atta colombica</name>
    <dbReference type="NCBI Taxonomy" id="520822"/>
    <lineage>
        <taxon>Eukaryota</taxon>
        <taxon>Metazoa</taxon>
        <taxon>Ecdysozoa</taxon>
        <taxon>Arthropoda</taxon>
        <taxon>Hexapoda</taxon>
        <taxon>Insecta</taxon>
        <taxon>Pterygota</taxon>
        <taxon>Neoptera</taxon>
        <taxon>Endopterygota</taxon>
        <taxon>Hymenoptera</taxon>
        <taxon>Apocrita</taxon>
        <taxon>Aculeata</taxon>
        <taxon>Formicoidea</taxon>
        <taxon>Formicidae</taxon>
        <taxon>Myrmicinae</taxon>
        <taxon>Atta</taxon>
    </lineage>
</organism>
<gene>
    <name evidence="2" type="ORF">ALC53_08927</name>
</gene>
<dbReference type="AlphaFoldDB" id="A0A151I1K9"/>
<feature type="compositionally biased region" description="Acidic residues" evidence="1">
    <location>
        <begin position="171"/>
        <end position="180"/>
    </location>
</feature>
<evidence type="ECO:0000313" key="3">
    <source>
        <dbReference type="Proteomes" id="UP000078540"/>
    </source>
</evidence>
<feature type="compositionally biased region" description="Basic and acidic residues" evidence="1">
    <location>
        <begin position="345"/>
        <end position="356"/>
    </location>
</feature>
<name>A0A151I1K9_9HYME</name>
<evidence type="ECO:0000256" key="1">
    <source>
        <dbReference type="SAM" id="MobiDB-lite"/>
    </source>
</evidence>
<dbReference type="EMBL" id="KQ976560">
    <property type="protein sequence ID" value="KYM80589.1"/>
    <property type="molecule type" value="Genomic_DNA"/>
</dbReference>